<organism evidence="2">
    <name type="scientific">viral metagenome</name>
    <dbReference type="NCBI Taxonomy" id="1070528"/>
    <lineage>
        <taxon>unclassified sequences</taxon>
        <taxon>metagenomes</taxon>
        <taxon>organismal metagenomes</taxon>
    </lineage>
</organism>
<name>A0A6C0DBH8_9ZZZZ</name>
<evidence type="ECO:0000313" key="2">
    <source>
        <dbReference type="EMBL" id="QHT13857.1"/>
    </source>
</evidence>
<keyword evidence="1" id="KW-0472">Membrane</keyword>
<evidence type="ECO:0000256" key="1">
    <source>
        <dbReference type="SAM" id="Phobius"/>
    </source>
</evidence>
<keyword evidence="1" id="KW-1133">Transmembrane helix</keyword>
<keyword evidence="1" id="KW-0812">Transmembrane</keyword>
<protein>
    <submittedName>
        <fullName evidence="2">Uncharacterized protein</fullName>
    </submittedName>
</protein>
<reference evidence="2" key="1">
    <citation type="journal article" date="2020" name="Nature">
        <title>Giant virus diversity and host interactions through global metagenomics.</title>
        <authorList>
            <person name="Schulz F."/>
            <person name="Roux S."/>
            <person name="Paez-Espino D."/>
            <person name="Jungbluth S."/>
            <person name="Walsh D.A."/>
            <person name="Denef V.J."/>
            <person name="McMahon K.D."/>
            <person name="Konstantinidis K.T."/>
            <person name="Eloe-Fadrosh E.A."/>
            <person name="Kyrpides N.C."/>
            <person name="Woyke T."/>
        </authorList>
    </citation>
    <scope>NUCLEOTIDE SEQUENCE</scope>
    <source>
        <strain evidence="2">GVMAG-M-3300023174-134</strain>
    </source>
</reference>
<dbReference type="EMBL" id="MN739577">
    <property type="protein sequence ID" value="QHT13857.1"/>
    <property type="molecule type" value="Genomic_DNA"/>
</dbReference>
<feature type="transmembrane region" description="Helical" evidence="1">
    <location>
        <begin position="55"/>
        <end position="76"/>
    </location>
</feature>
<accession>A0A6C0DBH8</accession>
<dbReference type="AlphaFoldDB" id="A0A6C0DBH8"/>
<proteinExistence type="predicted"/>
<feature type="transmembrane region" description="Helical" evidence="1">
    <location>
        <begin position="12"/>
        <end position="30"/>
    </location>
</feature>
<sequence>MLQTKQFVRYNKISIAILMFLVIFSIIHYLKPGLLYTKDGGFREFGVGYRNKTVIPIWVVSIILAILCYFSVNVYLQRF</sequence>